<protein>
    <submittedName>
        <fullName evidence="3">Envelope biogenesis factor ElyC</fullName>
    </submittedName>
</protein>
<dbReference type="EMBL" id="JAIWIU010000168">
    <property type="protein sequence ID" value="MCA2018350.1"/>
    <property type="molecule type" value="Genomic_DNA"/>
</dbReference>
<dbReference type="InterPro" id="IPR014729">
    <property type="entry name" value="Rossmann-like_a/b/a_fold"/>
</dbReference>
<dbReference type="PANTHER" id="PTHR30336">
    <property type="entry name" value="INNER MEMBRANE PROTEIN, PROBABLE PERMEASE"/>
    <property type="match status" value="1"/>
</dbReference>
<evidence type="ECO:0000259" key="2">
    <source>
        <dbReference type="Pfam" id="PF02698"/>
    </source>
</evidence>
<keyword evidence="4" id="KW-1185">Reference proteome</keyword>
<evidence type="ECO:0000256" key="1">
    <source>
        <dbReference type="SAM" id="Phobius"/>
    </source>
</evidence>
<gene>
    <name evidence="3" type="primary">elyC</name>
    <name evidence="3" type="ORF">LDJ79_19690</name>
</gene>
<accession>A0ABS7YVJ2</accession>
<keyword evidence="1" id="KW-1133">Transmembrane helix</keyword>
<evidence type="ECO:0000313" key="3">
    <source>
        <dbReference type="EMBL" id="MCA2018350.1"/>
    </source>
</evidence>
<dbReference type="NCBIfam" id="NF007794">
    <property type="entry name" value="PRK10494.1"/>
    <property type="match status" value="1"/>
</dbReference>
<sequence>MLFFRAILYMFELKKIISSLFMPLPALLIIGFIGLSLIMFTAKRKSGCFIVLFSLCGLFLISFQPISSRLLMPLERQYTVFLPTDQSIDYVMVLGSGHVVDDQIPPTSELSRTALVRLTEGIRIMRMYPGSKLILSGYSGGSEFSHARMLAQVALALGVPKSEIILLETAKDTWEEARQAAAFVQQKKLVLVTSASHMERALYEFRSAGLNPMPAPTNFLAQKHIYQPWEKYAPKARYLEQTERYWYETMGHIWQVLRDWVTGYEAAQGSKHAITVDDPSQQ</sequence>
<feature type="transmembrane region" description="Helical" evidence="1">
    <location>
        <begin position="20"/>
        <end position="40"/>
    </location>
</feature>
<dbReference type="InterPro" id="IPR003848">
    <property type="entry name" value="DUF218"/>
</dbReference>
<dbReference type="Pfam" id="PF02698">
    <property type="entry name" value="DUF218"/>
    <property type="match status" value="1"/>
</dbReference>
<dbReference type="PANTHER" id="PTHR30336:SF4">
    <property type="entry name" value="ENVELOPE BIOGENESIS FACTOR ELYC"/>
    <property type="match status" value="1"/>
</dbReference>
<feature type="transmembrane region" description="Helical" evidence="1">
    <location>
        <begin position="47"/>
        <end position="66"/>
    </location>
</feature>
<dbReference type="InterPro" id="IPR051599">
    <property type="entry name" value="Cell_Envelope_Assoc"/>
</dbReference>
<organism evidence="3 4">
    <name type="scientific">Vibrio tritonius</name>
    <dbReference type="NCBI Taxonomy" id="1435069"/>
    <lineage>
        <taxon>Bacteria</taxon>
        <taxon>Pseudomonadati</taxon>
        <taxon>Pseudomonadota</taxon>
        <taxon>Gammaproteobacteria</taxon>
        <taxon>Vibrionales</taxon>
        <taxon>Vibrionaceae</taxon>
        <taxon>Vibrio</taxon>
    </lineage>
</organism>
<reference evidence="4" key="1">
    <citation type="submission" date="2023-07" db="EMBL/GenBank/DDBJ databases">
        <title>Molecular identification of indigenous halophilic bacteria isolated from red sea cost, biodegradation of synthetic dyes and assessment of degraded metabolite toxicity.</title>
        <authorList>
            <person name="Chaieb K."/>
            <person name="Altayb H.N."/>
        </authorList>
    </citation>
    <scope>NUCLEOTIDE SEQUENCE [LARGE SCALE GENOMIC DNA]</scope>
    <source>
        <strain evidence="4">K20</strain>
    </source>
</reference>
<proteinExistence type="predicted"/>
<dbReference type="RefSeq" id="WP_156430465.1">
    <property type="nucleotide sequence ID" value="NZ_AP014635.1"/>
</dbReference>
<evidence type="ECO:0000313" key="4">
    <source>
        <dbReference type="Proteomes" id="UP001199044"/>
    </source>
</evidence>
<comment type="caution">
    <text evidence="3">The sequence shown here is derived from an EMBL/GenBank/DDBJ whole genome shotgun (WGS) entry which is preliminary data.</text>
</comment>
<feature type="domain" description="DUF218" evidence="2">
    <location>
        <begin position="89"/>
        <end position="251"/>
    </location>
</feature>
<dbReference type="Gene3D" id="3.40.50.620">
    <property type="entry name" value="HUPs"/>
    <property type="match status" value="1"/>
</dbReference>
<keyword evidence="1" id="KW-0472">Membrane</keyword>
<keyword evidence="1" id="KW-0812">Transmembrane</keyword>
<name>A0ABS7YVJ2_9VIBR</name>
<dbReference type="Proteomes" id="UP001199044">
    <property type="component" value="Unassembled WGS sequence"/>
</dbReference>
<dbReference type="CDD" id="cd06259">
    <property type="entry name" value="YdcF-like"/>
    <property type="match status" value="1"/>
</dbReference>